<proteinExistence type="predicted"/>
<reference evidence="1 2" key="1">
    <citation type="journal article" date="2023" name="Plants (Basel)">
        <title>Bridging the Gap: Combining Genomics and Transcriptomics Approaches to Understand Stylosanthes scabra, an Orphan Legume from the Brazilian Caatinga.</title>
        <authorList>
            <person name="Ferreira-Neto J.R.C."/>
            <person name="da Silva M.D."/>
            <person name="Binneck E."/>
            <person name="de Melo N.F."/>
            <person name="da Silva R.H."/>
            <person name="de Melo A.L.T.M."/>
            <person name="Pandolfi V."/>
            <person name="Bustamante F.O."/>
            <person name="Brasileiro-Vidal A.C."/>
            <person name="Benko-Iseppon A.M."/>
        </authorList>
    </citation>
    <scope>NUCLEOTIDE SEQUENCE [LARGE SCALE GENOMIC DNA]</scope>
    <source>
        <tissue evidence="1">Leaves</tissue>
    </source>
</reference>
<gene>
    <name evidence="1" type="ORF">PIB30_083628</name>
</gene>
<sequence length="157" mass="16991">MEVVFDRNMWLIVLVGMVSIIGNRFTRGWNRFAGLKALECLKPLPSESTLLSTESIRFCTRSKKSTIDVLQNLYREPRSGGAGKVNDSAYGNSGPSGVIVYDRGRMIGPRGSTTDGYPVLVPAVPDRLGLAMITDRVQVPGLRPSSDHGVHGSGSVK</sequence>
<dbReference type="EMBL" id="JASCZI010031537">
    <property type="protein sequence ID" value="MED6126970.1"/>
    <property type="molecule type" value="Genomic_DNA"/>
</dbReference>
<protein>
    <submittedName>
        <fullName evidence="1">Uncharacterized protein</fullName>
    </submittedName>
</protein>
<keyword evidence="2" id="KW-1185">Reference proteome</keyword>
<dbReference type="Proteomes" id="UP001341840">
    <property type="component" value="Unassembled WGS sequence"/>
</dbReference>
<name>A0ABU6RSH6_9FABA</name>
<organism evidence="1 2">
    <name type="scientific">Stylosanthes scabra</name>
    <dbReference type="NCBI Taxonomy" id="79078"/>
    <lineage>
        <taxon>Eukaryota</taxon>
        <taxon>Viridiplantae</taxon>
        <taxon>Streptophyta</taxon>
        <taxon>Embryophyta</taxon>
        <taxon>Tracheophyta</taxon>
        <taxon>Spermatophyta</taxon>
        <taxon>Magnoliopsida</taxon>
        <taxon>eudicotyledons</taxon>
        <taxon>Gunneridae</taxon>
        <taxon>Pentapetalae</taxon>
        <taxon>rosids</taxon>
        <taxon>fabids</taxon>
        <taxon>Fabales</taxon>
        <taxon>Fabaceae</taxon>
        <taxon>Papilionoideae</taxon>
        <taxon>50 kb inversion clade</taxon>
        <taxon>dalbergioids sensu lato</taxon>
        <taxon>Dalbergieae</taxon>
        <taxon>Pterocarpus clade</taxon>
        <taxon>Stylosanthes</taxon>
    </lineage>
</organism>
<feature type="non-terminal residue" evidence="1">
    <location>
        <position position="157"/>
    </location>
</feature>
<evidence type="ECO:0000313" key="2">
    <source>
        <dbReference type="Proteomes" id="UP001341840"/>
    </source>
</evidence>
<accession>A0ABU6RSH6</accession>
<comment type="caution">
    <text evidence="1">The sequence shown here is derived from an EMBL/GenBank/DDBJ whole genome shotgun (WGS) entry which is preliminary data.</text>
</comment>
<evidence type="ECO:0000313" key="1">
    <source>
        <dbReference type="EMBL" id="MED6126970.1"/>
    </source>
</evidence>